<name>A0A1L6TI03_PISSA</name>
<dbReference type="EMBL" id="CP012511">
    <property type="protein sequence ID" value="ALB24511.1"/>
    <property type="molecule type" value="Genomic_DNA"/>
</dbReference>
<dbReference type="Proteomes" id="UP000029558">
    <property type="component" value="Plasmid pPSB1-3"/>
</dbReference>
<dbReference type="Gene3D" id="1.20.120.330">
    <property type="entry name" value="Nucleotidyltransferases domain 2"/>
    <property type="match status" value="1"/>
</dbReference>
<dbReference type="AlphaFoldDB" id="A0A1L6TI03"/>
<protein>
    <submittedName>
        <fullName evidence="1">Nucleotidyltransferase substrate binding protein</fullName>
    </submittedName>
</protein>
<reference evidence="1 2" key="1">
    <citation type="journal article" date="2014" name="Genome Announc.">
        <title>Comparative Genome Analysis of Two Isolates of the Fish Pathogen Piscirickettsia salmonis from Different Hosts Reveals Major Differences in Virulence-Associated Secretion Systems.</title>
        <authorList>
            <person name="Bohle H."/>
            <person name="Henriquez P."/>
            <person name="Grothusen H."/>
            <person name="Navas E."/>
            <person name="Sandoval A."/>
            <person name="Bustamante F."/>
            <person name="Bustos P."/>
            <person name="Mancilla M."/>
        </authorList>
    </citation>
    <scope>NUCLEOTIDE SEQUENCE [LARGE SCALE GENOMIC DNA]</scope>
    <source>
        <strain evidence="2">B1-32597</strain>
    </source>
</reference>
<dbReference type="SUPFAM" id="SSF81593">
    <property type="entry name" value="Nucleotidyltransferase substrate binding subunit/domain"/>
    <property type="match status" value="1"/>
</dbReference>
<dbReference type="NCBIfam" id="TIGR01987">
    <property type="entry name" value="HI0074"/>
    <property type="match status" value="1"/>
</dbReference>
<accession>A0A1L6TI03</accession>
<keyword evidence="1" id="KW-0614">Plasmid</keyword>
<dbReference type="InterPro" id="IPR010235">
    <property type="entry name" value="HepT"/>
</dbReference>
<evidence type="ECO:0000313" key="1">
    <source>
        <dbReference type="EMBL" id="ALB24511.1"/>
    </source>
</evidence>
<gene>
    <name evidence="1" type="ORF">KU39_3p49</name>
</gene>
<dbReference type="RefSeq" id="WP_036774376.1">
    <property type="nucleotide sequence ID" value="NZ_CP013782.1"/>
</dbReference>
<dbReference type="Pfam" id="PF08780">
    <property type="entry name" value="NTase_sub_bind"/>
    <property type="match status" value="1"/>
</dbReference>
<evidence type="ECO:0000313" key="2">
    <source>
        <dbReference type="Proteomes" id="UP000029558"/>
    </source>
</evidence>
<sequence>MTQNQNRPRWVESLENYSKALDSLNKVVELSQQKTLSEFERDSLIKRFEFTYEEAVKTLTRYLEYEGHHDLKGSRTAFRRGVKINLLTDGQDWMDMIECRNAGAHNYSDVKAEKISEKVLNTFYPMLVDFKKKLSDLMEDKG</sequence>
<proteinExistence type="predicted"/>
<geneLocation type="plasmid" evidence="1 2">
    <name>pPSB1-3</name>
</geneLocation>
<organism evidence="1 2">
    <name type="scientific">Piscirickettsia salmonis</name>
    <dbReference type="NCBI Taxonomy" id="1238"/>
    <lineage>
        <taxon>Bacteria</taxon>
        <taxon>Pseudomonadati</taxon>
        <taxon>Pseudomonadota</taxon>
        <taxon>Gammaproteobacteria</taxon>
        <taxon>Thiotrichales</taxon>
        <taxon>Piscirickettsiaceae</taxon>
        <taxon>Piscirickettsia</taxon>
    </lineage>
</organism>